<reference evidence="2 3" key="1">
    <citation type="submission" date="2020-11" db="EMBL/GenBank/DDBJ databases">
        <title>Enhanced detection system for hospital associated transmission using whole genome sequencing surveillance.</title>
        <authorList>
            <person name="Harrison L.H."/>
            <person name="Van Tyne D."/>
            <person name="Marsh J.W."/>
            <person name="Griffith M.P."/>
            <person name="Snyder D.J."/>
            <person name="Cooper V.S."/>
            <person name="Mustapha M."/>
        </authorList>
    </citation>
    <scope>NUCLEOTIDE SEQUENCE [LARGE SCALE GENOMIC DNA]</scope>
    <source>
        <strain evidence="2 3">PSB00013</strain>
    </source>
</reference>
<dbReference type="RefSeq" id="WP_197872406.1">
    <property type="nucleotide sequence ID" value="NZ_JADTXM010000008.1"/>
</dbReference>
<dbReference type="Pfam" id="PF15607">
    <property type="entry name" value="Ntox44"/>
    <property type="match status" value="1"/>
</dbReference>
<accession>A0ABS0MS70</accession>
<dbReference type="EMBL" id="JADTXM010000008">
    <property type="protein sequence ID" value="MBH3439575.1"/>
    <property type="molecule type" value="Genomic_DNA"/>
</dbReference>
<dbReference type="Pfam" id="PF05488">
    <property type="entry name" value="PAAR_motif"/>
    <property type="match status" value="1"/>
</dbReference>
<dbReference type="InterPro" id="IPR028946">
    <property type="entry name" value="Ntox44"/>
</dbReference>
<dbReference type="InterPro" id="IPR008727">
    <property type="entry name" value="PAAR_motif"/>
</dbReference>
<gene>
    <name evidence="2" type="ORF">I5Q09_12875</name>
</gene>
<proteinExistence type="predicted"/>
<sequence length="379" mass="40420">MAASARLGDTHVCPIPGHGTSPITSSSLDTLINSLGAARVGDIAGCGAIITSGFPSIIINGRPLAYLGSPTDHGGTIITGSADVLGGFRMGGSGLVVDFAKLGAISTNGQVDDNLIAALAADPDLESKAKAADALINVDAHQKNQLTRSEEGPQAICNDPDSAVPIAEYMAKEMNQNLSSPAVKDMSELNTYNPFEAERKYRGLPLYARLGPTPDFSSLALRNKAAAYTVWAKNVGQNAQWDHKPIISKRFGGVWQKYNDHDYYYDIWSNIHYGYIGMAAGFTESELLDGAGLEQIGSDTLRQGIGIFSGKKTPGPHRYTGAEGLRGWDDVNDQTSIALGIKLYKTQPNGGITAQLLLDEIEKIGSGWGEGYRAHQCRY</sequence>
<organism evidence="2 3">
    <name type="scientific">Pseudomonas luteola</name>
    <dbReference type="NCBI Taxonomy" id="47886"/>
    <lineage>
        <taxon>Bacteria</taxon>
        <taxon>Pseudomonadati</taxon>
        <taxon>Pseudomonadota</taxon>
        <taxon>Gammaproteobacteria</taxon>
        <taxon>Pseudomonadales</taxon>
        <taxon>Pseudomonadaceae</taxon>
        <taxon>Pseudomonas</taxon>
    </lineage>
</organism>
<protein>
    <submittedName>
        <fullName evidence="2">PAAR domain-containing protein</fullName>
    </submittedName>
</protein>
<evidence type="ECO:0000259" key="1">
    <source>
        <dbReference type="Pfam" id="PF15607"/>
    </source>
</evidence>
<name>A0ABS0MS70_PSELU</name>
<evidence type="ECO:0000313" key="3">
    <source>
        <dbReference type="Proteomes" id="UP000638986"/>
    </source>
</evidence>
<dbReference type="Gene3D" id="2.60.200.60">
    <property type="match status" value="2"/>
</dbReference>
<dbReference type="Proteomes" id="UP000638986">
    <property type="component" value="Unassembled WGS sequence"/>
</dbReference>
<feature type="domain" description="Bacterial toxin 44" evidence="1">
    <location>
        <begin position="231"/>
        <end position="345"/>
    </location>
</feature>
<dbReference type="CDD" id="cd14743">
    <property type="entry name" value="PAAR_CT_1"/>
    <property type="match status" value="1"/>
</dbReference>
<comment type="caution">
    <text evidence="2">The sequence shown here is derived from an EMBL/GenBank/DDBJ whole genome shotgun (WGS) entry which is preliminary data.</text>
</comment>
<evidence type="ECO:0000313" key="2">
    <source>
        <dbReference type="EMBL" id="MBH3439575.1"/>
    </source>
</evidence>